<dbReference type="EMBL" id="JAHQIW010006583">
    <property type="protein sequence ID" value="KAJ1369505.1"/>
    <property type="molecule type" value="Genomic_DNA"/>
</dbReference>
<accession>A0AAD5R4I0</accession>
<name>A0AAD5R4I0_PARTN</name>
<evidence type="ECO:0000313" key="2">
    <source>
        <dbReference type="Proteomes" id="UP001196413"/>
    </source>
</evidence>
<dbReference type="AlphaFoldDB" id="A0AAD5R4I0"/>
<dbReference type="Proteomes" id="UP001196413">
    <property type="component" value="Unassembled WGS sequence"/>
</dbReference>
<comment type="caution">
    <text evidence="1">The sequence shown here is derived from an EMBL/GenBank/DDBJ whole genome shotgun (WGS) entry which is preliminary data.</text>
</comment>
<reference evidence="1" key="1">
    <citation type="submission" date="2021-06" db="EMBL/GenBank/DDBJ databases">
        <title>Parelaphostrongylus tenuis whole genome reference sequence.</title>
        <authorList>
            <person name="Garwood T.J."/>
            <person name="Larsen P.A."/>
            <person name="Fountain-Jones N.M."/>
            <person name="Garbe J.R."/>
            <person name="Macchietto M.G."/>
            <person name="Kania S.A."/>
            <person name="Gerhold R.W."/>
            <person name="Richards J.E."/>
            <person name="Wolf T.M."/>
        </authorList>
    </citation>
    <scope>NUCLEOTIDE SEQUENCE</scope>
    <source>
        <strain evidence="1">MNPRO001-30</strain>
        <tissue evidence="1">Meninges</tissue>
    </source>
</reference>
<evidence type="ECO:0000313" key="1">
    <source>
        <dbReference type="EMBL" id="KAJ1369505.1"/>
    </source>
</evidence>
<keyword evidence="2" id="KW-1185">Reference proteome</keyword>
<organism evidence="1 2">
    <name type="scientific">Parelaphostrongylus tenuis</name>
    <name type="common">Meningeal worm</name>
    <dbReference type="NCBI Taxonomy" id="148309"/>
    <lineage>
        <taxon>Eukaryota</taxon>
        <taxon>Metazoa</taxon>
        <taxon>Ecdysozoa</taxon>
        <taxon>Nematoda</taxon>
        <taxon>Chromadorea</taxon>
        <taxon>Rhabditida</taxon>
        <taxon>Rhabditina</taxon>
        <taxon>Rhabditomorpha</taxon>
        <taxon>Strongyloidea</taxon>
        <taxon>Metastrongylidae</taxon>
        <taxon>Parelaphostrongylus</taxon>
    </lineage>
</organism>
<gene>
    <name evidence="1" type="ORF">KIN20_030983</name>
</gene>
<protein>
    <submittedName>
        <fullName evidence="1">Uncharacterized protein</fullName>
    </submittedName>
</protein>
<proteinExistence type="predicted"/>
<sequence>MVLNLSLPQPESFLEHRLDLSSAFEEKTMASDESSIGISIDAYALLVLIKGLHFHCSAAVNSFGDIVAPCQTPISMGMAALGIAAHNAIRVNASFEICSVVSLRLQKISEIPVLEIIDLLKSCCSICTGFHTHCTKPNEPTLNSKKRAYYPESESSLLEL</sequence>